<reference evidence="1" key="2">
    <citation type="journal article" date="2015" name="Data Brief">
        <title>Shoot transcriptome of the giant reed, Arundo donax.</title>
        <authorList>
            <person name="Barrero R.A."/>
            <person name="Guerrero F.D."/>
            <person name="Moolhuijzen P."/>
            <person name="Goolsby J.A."/>
            <person name="Tidwell J."/>
            <person name="Bellgard S.E."/>
            <person name="Bellgard M.I."/>
        </authorList>
    </citation>
    <scope>NUCLEOTIDE SEQUENCE</scope>
    <source>
        <tissue evidence="1">Shoot tissue taken approximately 20 cm above the soil surface</tissue>
    </source>
</reference>
<organism evidence="1">
    <name type="scientific">Arundo donax</name>
    <name type="common">Giant reed</name>
    <name type="synonym">Donax arundinaceus</name>
    <dbReference type="NCBI Taxonomy" id="35708"/>
    <lineage>
        <taxon>Eukaryota</taxon>
        <taxon>Viridiplantae</taxon>
        <taxon>Streptophyta</taxon>
        <taxon>Embryophyta</taxon>
        <taxon>Tracheophyta</taxon>
        <taxon>Spermatophyta</taxon>
        <taxon>Magnoliopsida</taxon>
        <taxon>Liliopsida</taxon>
        <taxon>Poales</taxon>
        <taxon>Poaceae</taxon>
        <taxon>PACMAD clade</taxon>
        <taxon>Arundinoideae</taxon>
        <taxon>Arundineae</taxon>
        <taxon>Arundo</taxon>
    </lineage>
</organism>
<accession>A0A0A9BX40</accession>
<name>A0A0A9BX40_ARUDO</name>
<dbReference type="AlphaFoldDB" id="A0A0A9BX40"/>
<sequence>MFTSIQYGKFSANVNQNS</sequence>
<protein>
    <submittedName>
        <fullName evidence="1">Uncharacterized protein</fullName>
    </submittedName>
</protein>
<evidence type="ECO:0000313" key="1">
    <source>
        <dbReference type="EMBL" id="JAD65720.1"/>
    </source>
</evidence>
<dbReference type="EMBL" id="GBRH01232175">
    <property type="protein sequence ID" value="JAD65720.1"/>
    <property type="molecule type" value="Transcribed_RNA"/>
</dbReference>
<proteinExistence type="predicted"/>
<reference evidence="1" key="1">
    <citation type="submission" date="2014-09" db="EMBL/GenBank/DDBJ databases">
        <authorList>
            <person name="Magalhaes I.L.F."/>
            <person name="Oliveira U."/>
            <person name="Santos F.R."/>
            <person name="Vidigal T.H.D.A."/>
            <person name="Brescovit A.D."/>
            <person name="Santos A.J."/>
        </authorList>
    </citation>
    <scope>NUCLEOTIDE SEQUENCE</scope>
    <source>
        <tissue evidence="1">Shoot tissue taken approximately 20 cm above the soil surface</tissue>
    </source>
</reference>